<accession>A0AAE4K824</accession>
<protein>
    <submittedName>
        <fullName evidence="3">YdcF family protein</fullName>
    </submittedName>
</protein>
<dbReference type="InterPro" id="IPR003848">
    <property type="entry name" value="DUF218"/>
</dbReference>
<dbReference type="GO" id="GO:0005886">
    <property type="term" value="C:plasma membrane"/>
    <property type="evidence" value="ECO:0007669"/>
    <property type="project" value="TreeGrafter"/>
</dbReference>
<dbReference type="Gene3D" id="3.40.50.620">
    <property type="entry name" value="HUPs"/>
    <property type="match status" value="1"/>
</dbReference>
<evidence type="ECO:0000259" key="2">
    <source>
        <dbReference type="Pfam" id="PF02698"/>
    </source>
</evidence>
<dbReference type="Pfam" id="PF02698">
    <property type="entry name" value="DUF218"/>
    <property type="match status" value="1"/>
</dbReference>
<dbReference type="GO" id="GO:0043164">
    <property type="term" value="P:Gram-negative-bacterium-type cell wall biogenesis"/>
    <property type="evidence" value="ECO:0007669"/>
    <property type="project" value="TreeGrafter"/>
</dbReference>
<proteinExistence type="predicted"/>
<dbReference type="PANTHER" id="PTHR30336:SF4">
    <property type="entry name" value="ENVELOPE BIOGENESIS FACTOR ELYC"/>
    <property type="match status" value="1"/>
</dbReference>
<evidence type="ECO:0000313" key="3">
    <source>
        <dbReference type="EMBL" id="MDT0339188.1"/>
    </source>
</evidence>
<dbReference type="InterPro" id="IPR014729">
    <property type="entry name" value="Rossmann-like_a/b/a_fold"/>
</dbReference>
<keyword evidence="1" id="KW-1133">Transmembrane helix</keyword>
<dbReference type="CDD" id="cd06259">
    <property type="entry name" value="YdcF-like"/>
    <property type="match status" value="1"/>
</dbReference>
<organism evidence="3">
    <name type="scientific">Herbaspirillum huttiense subsp. nephrolepidis</name>
    <dbReference type="NCBI Taxonomy" id="3075126"/>
    <lineage>
        <taxon>Bacteria</taxon>
        <taxon>Pseudomonadati</taxon>
        <taxon>Pseudomonadota</taxon>
        <taxon>Betaproteobacteria</taxon>
        <taxon>Burkholderiales</taxon>
        <taxon>Oxalobacteraceae</taxon>
        <taxon>Herbaspirillum</taxon>
    </lineage>
</organism>
<comment type="caution">
    <text evidence="3">The sequence shown here is derived from an EMBL/GenBank/DDBJ whole genome shotgun (WGS) entry which is preliminary data.</text>
</comment>
<keyword evidence="1" id="KW-0472">Membrane</keyword>
<gene>
    <name evidence="3" type="ORF">RJN63_20295</name>
</gene>
<feature type="domain" description="DUF218" evidence="2">
    <location>
        <begin position="80"/>
        <end position="243"/>
    </location>
</feature>
<feature type="transmembrane region" description="Helical" evidence="1">
    <location>
        <begin position="40"/>
        <end position="63"/>
    </location>
</feature>
<dbReference type="AlphaFoldDB" id="A0AAE4K824"/>
<keyword evidence="1" id="KW-0812">Transmembrane</keyword>
<dbReference type="GO" id="GO:0000270">
    <property type="term" value="P:peptidoglycan metabolic process"/>
    <property type="evidence" value="ECO:0007669"/>
    <property type="project" value="TreeGrafter"/>
</dbReference>
<dbReference type="EMBL" id="JAVRAA010000012">
    <property type="protein sequence ID" value="MDT0339188.1"/>
    <property type="molecule type" value="Genomic_DNA"/>
</dbReference>
<evidence type="ECO:0000256" key="1">
    <source>
        <dbReference type="SAM" id="Phobius"/>
    </source>
</evidence>
<reference evidence="3" key="1">
    <citation type="submission" date="2023-02" db="EMBL/GenBank/DDBJ databases">
        <title>Description of Herbaspirillum huttiense subsp. nephrolepsisexaltata and Herbaspirillum huttiense subsp. lycopersicon.</title>
        <authorList>
            <person name="Poudel M."/>
            <person name="Sharma A."/>
            <person name="Goss E."/>
            <person name="Tapia J.H."/>
            <person name="Harmon C.M."/>
            <person name="Jones J.B."/>
        </authorList>
    </citation>
    <scope>NUCLEOTIDE SEQUENCE</scope>
    <source>
        <strain evidence="3">NC40101</strain>
    </source>
</reference>
<dbReference type="PANTHER" id="PTHR30336">
    <property type="entry name" value="INNER MEMBRANE PROTEIN, PROBABLE PERMEASE"/>
    <property type="match status" value="1"/>
</dbReference>
<name>A0AAE4K824_9BURK</name>
<sequence>MSLPVLISALASSLLLPPVSPFLMCLAGIWLRRRAPRTGLALMLLGALILLVLSTRIGALWVIRPLEAQYAPLASAGNAQAIVVLGSGRIDQAPEYGGSDDSTAIGMKRLQYAAYLARRTGLPLLVTGGSPDGSPESEAALMARNLQRDFGVPVRWQETRADTTAQNASYSAAMLKADGIERILLVTDSIHMPRAMRVFAHTGLQVQAAPTVFAGRSRPRLTDYLPRAGNLELASYALREWVGQLWYGLRRAVGQ</sequence>
<dbReference type="InterPro" id="IPR051599">
    <property type="entry name" value="Cell_Envelope_Assoc"/>
</dbReference>